<evidence type="ECO:0000313" key="10">
    <source>
        <dbReference type="WBParaSite" id="MCU_007972-RA"/>
    </source>
</evidence>
<evidence type="ECO:0000256" key="4">
    <source>
        <dbReference type="ARBA" id="ARBA00023242"/>
    </source>
</evidence>
<accession>A0A0R3U615</accession>
<evidence type="ECO:0000259" key="7">
    <source>
        <dbReference type="SMART" id="SM00577"/>
    </source>
</evidence>
<dbReference type="SUPFAM" id="SSF56784">
    <property type="entry name" value="HAD-like"/>
    <property type="match status" value="1"/>
</dbReference>
<dbReference type="InterPro" id="IPR004274">
    <property type="entry name" value="FCP1_dom"/>
</dbReference>
<dbReference type="Pfam" id="PF03031">
    <property type="entry name" value="NIF"/>
    <property type="match status" value="1"/>
</dbReference>
<keyword evidence="3" id="KW-0378">Hydrolase</keyword>
<evidence type="ECO:0000256" key="2">
    <source>
        <dbReference type="ARBA" id="ARBA00013081"/>
    </source>
</evidence>
<evidence type="ECO:0000313" key="8">
    <source>
        <dbReference type="EMBL" id="VDD76188.1"/>
    </source>
</evidence>
<dbReference type="SMART" id="SM00577">
    <property type="entry name" value="CPDc"/>
    <property type="match status" value="1"/>
</dbReference>
<dbReference type="InterPro" id="IPR023214">
    <property type="entry name" value="HAD_sf"/>
</dbReference>
<proteinExistence type="predicted"/>
<dbReference type="WBParaSite" id="MCU_007972-RA">
    <property type="protein sequence ID" value="MCU_007972-RA"/>
    <property type="gene ID" value="MCU_007972"/>
</dbReference>
<evidence type="ECO:0000256" key="1">
    <source>
        <dbReference type="ARBA" id="ARBA00004123"/>
    </source>
</evidence>
<dbReference type="STRING" id="53468.A0A0R3U615"/>
<dbReference type="PANTHER" id="PTHR23081">
    <property type="entry name" value="RNA POLYMERASE II CTD PHOSPHATASE"/>
    <property type="match status" value="1"/>
</dbReference>
<reference evidence="8 9" key="1">
    <citation type="submission" date="2018-10" db="EMBL/GenBank/DDBJ databases">
        <authorList>
            <consortium name="Pathogen Informatics"/>
        </authorList>
    </citation>
    <scope>NUCLEOTIDE SEQUENCE [LARGE SCALE GENOMIC DNA]</scope>
</reference>
<reference evidence="10" key="2">
    <citation type="submission" date="2019-11" db="UniProtKB">
        <authorList>
            <consortium name="WormBaseParasite"/>
        </authorList>
    </citation>
    <scope>IDENTIFICATION</scope>
</reference>
<comment type="catalytic activity">
    <reaction evidence="6">
        <text>O-phospho-L-threonyl-[protein] + H2O = L-threonyl-[protein] + phosphate</text>
        <dbReference type="Rhea" id="RHEA:47004"/>
        <dbReference type="Rhea" id="RHEA-COMP:11060"/>
        <dbReference type="Rhea" id="RHEA-COMP:11605"/>
        <dbReference type="ChEBI" id="CHEBI:15377"/>
        <dbReference type="ChEBI" id="CHEBI:30013"/>
        <dbReference type="ChEBI" id="CHEBI:43474"/>
        <dbReference type="ChEBI" id="CHEBI:61977"/>
        <dbReference type="EC" id="3.1.3.16"/>
    </reaction>
</comment>
<dbReference type="AlphaFoldDB" id="A0A0R3U615"/>
<evidence type="ECO:0000256" key="3">
    <source>
        <dbReference type="ARBA" id="ARBA00022801"/>
    </source>
</evidence>
<dbReference type="EC" id="3.1.3.16" evidence="2"/>
<comment type="catalytic activity">
    <reaction evidence="5">
        <text>O-phospho-L-seryl-[protein] + H2O = L-seryl-[protein] + phosphate</text>
        <dbReference type="Rhea" id="RHEA:20629"/>
        <dbReference type="Rhea" id="RHEA-COMP:9863"/>
        <dbReference type="Rhea" id="RHEA-COMP:11604"/>
        <dbReference type="ChEBI" id="CHEBI:15377"/>
        <dbReference type="ChEBI" id="CHEBI:29999"/>
        <dbReference type="ChEBI" id="CHEBI:43474"/>
        <dbReference type="ChEBI" id="CHEBI:83421"/>
        <dbReference type="EC" id="3.1.3.16"/>
    </reaction>
</comment>
<name>A0A0R3U615_MESCO</name>
<dbReference type="Gene3D" id="3.40.50.1000">
    <property type="entry name" value="HAD superfamily/HAD-like"/>
    <property type="match status" value="1"/>
</dbReference>
<dbReference type="InterPro" id="IPR039189">
    <property type="entry name" value="Fcp1"/>
</dbReference>
<evidence type="ECO:0000256" key="5">
    <source>
        <dbReference type="ARBA" id="ARBA00047761"/>
    </source>
</evidence>
<evidence type="ECO:0000313" key="9">
    <source>
        <dbReference type="Proteomes" id="UP000267029"/>
    </source>
</evidence>
<dbReference type="EMBL" id="UXSR01000337">
    <property type="protein sequence ID" value="VDD76188.1"/>
    <property type="molecule type" value="Genomic_DNA"/>
</dbReference>
<organism evidence="10">
    <name type="scientific">Mesocestoides corti</name>
    <name type="common">Flatworm</name>
    <dbReference type="NCBI Taxonomy" id="53468"/>
    <lineage>
        <taxon>Eukaryota</taxon>
        <taxon>Metazoa</taxon>
        <taxon>Spiralia</taxon>
        <taxon>Lophotrochozoa</taxon>
        <taxon>Platyhelminthes</taxon>
        <taxon>Cestoda</taxon>
        <taxon>Eucestoda</taxon>
        <taxon>Cyclophyllidea</taxon>
        <taxon>Mesocestoididae</taxon>
        <taxon>Mesocestoides</taxon>
    </lineage>
</organism>
<evidence type="ECO:0000256" key="6">
    <source>
        <dbReference type="ARBA" id="ARBA00048336"/>
    </source>
</evidence>
<dbReference type="GO" id="GO:0008420">
    <property type="term" value="F:RNA polymerase II CTD heptapeptide repeat phosphatase activity"/>
    <property type="evidence" value="ECO:0007669"/>
    <property type="project" value="InterPro"/>
</dbReference>
<sequence length="325" mass="35798">MPLNQAFVKAASHLTGEWCRNNRKLILACDMDETLLTESEDEQHFILRPKVLYMLRNLRAAYELCLVTYSTRERTEQILKIKLDPHGKLFNGRVLCREDVLAGFDNKREALFAHLPQSKTSKGLIKVKKLKNGQPVRPPCWPYIVMLDDFPAAWSNFSSCIPIRPFLIGPGTGSIGKGKTSPKVLTGECGYVLSLYRFLMKLHSAVFEKVGAPATSTAIVPTDISCSPVAGKSGKKLVGKKDTAGITATGNPTAFSALVSLKKRINSAQRFQNMCYVDPGQLLTFDGAPSVVMTAVESKAKSSFGPSFMSVDWQSEKKALSDFAR</sequence>
<protein>
    <recommendedName>
        <fullName evidence="2">protein-serine/threonine phosphatase</fullName>
        <ecNumber evidence="2">3.1.3.16</ecNumber>
    </recommendedName>
</protein>
<dbReference type="PANTHER" id="PTHR23081:SF36">
    <property type="entry name" value="RNA POLYMERASE II SUBUNIT A C-TERMINAL DOMAIN PHOSPHATASE"/>
    <property type="match status" value="1"/>
</dbReference>
<feature type="domain" description="FCP1 homology" evidence="7">
    <location>
        <begin position="23"/>
        <end position="173"/>
    </location>
</feature>
<keyword evidence="4" id="KW-0539">Nucleus</keyword>
<gene>
    <name evidence="8" type="ORF">MCOS_LOCUS2191</name>
</gene>
<comment type="subcellular location">
    <subcellularLocation>
        <location evidence="1">Nucleus</location>
    </subcellularLocation>
</comment>
<dbReference type="OrthoDB" id="10249888at2759"/>
<dbReference type="GO" id="GO:0005634">
    <property type="term" value="C:nucleus"/>
    <property type="evidence" value="ECO:0007669"/>
    <property type="project" value="UniProtKB-SubCell"/>
</dbReference>
<keyword evidence="9" id="KW-1185">Reference proteome</keyword>
<dbReference type="InterPro" id="IPR036412">
    <property type="entry name" value="HAD-like_sf"/>
</dbReference>
<dbReference type="Proteomes" id="UP000267029">
    <property type="component" value="Unassembled WGS sequence"/>
</dbReference>